<name>A0A835D569_TETSI</name>
<keyword evidence="5" id="KW-0325">Glycoprotein</keyword>
<dbReference type="Gene3D" id="1.10.510.10">
    <property type="entry name" value="Transferase(Phosphotransferase) domain 1"/>
    <property type="match status" value="1"/>
</dbReference>
<dbReference type="InterPro" id="IPR011009">
    <property type="entry name" value="Kinase-like_dom_sf"/>
</dbReference>
<evidence type="ECO:0000256" key="3">
    <source>
        <dbReference type="ARBA" id="ARBA00022737"/>
    </source>
</evidence>
<evidence type="ECO:0000313" key="8">
    <source>
        <dbReference type="Proteomes" id="UP000655225"/>
    </source>
</evidence>
<evidence type="ECO:0000256" key="5">
    <source>
        <dbReference type="ARBA" id="ARBA00023180"/>
    </source>
</evidence>
<dbReference type="OrthoDB" id="1931471at2759"/>
<evidence type="ECO:0000256" key="4">
    <source>
        <dbReference type="ARBA" id="ARBA00023136"/>
    </source>
</evidence>
<dbReference type="SUPFAM" id="SSF56112">
    <property type="entry name" value="Protein kinase-like (PK-like)"/>
    <property type="match status" value="1"/>
</dbReference>
<dbReference type="InterPro" id="IPR008271">
    <property type="entry name" value="Ser/Thr_kinase_AS"/>
</dbReference>
<evidence type="ECO:0000256" key="1">
    <source>
        <dbReference type="ARBA" id="ARBA00004370"/>
    </source>
</evidence>
<comment type="caution">
    <text evidence="7">The sequence shown here is derived from an EMBL/GenBank/DDBJ whole genome shotgun (WGS) entry which is preliminary data.</text>
</comment>
<dbReference type="GO" id="GO:0005524">
    <property type="term" value="F:ATP binding"/>
    <property type="evidence" value="ECO:0007669"/>
    <property type="project" value="InterPro"/>
</dbReference>
<dbReference type="PROSITE" id="PS00108">
    <property type="entry name" value="PROTEIN_KINASE_ST"/>
    <property type="match status" value="1"/>
</dbReference>
<evidence type="ECO:0000256" key="2">
    <source>
        <dbReference type="ARBA" id="ARBA00022729"/>
    </source>
</evidence>
<keyword evidence="3" id="KW-0677">Repeat</keyword>
<dbReference type="PROSITE" id="PS50011">
    <property type="entry name" value="PROTEIN_KINASE_DOM"/>
    <property type="match status" value="1"/>
</dbReference>
<dbReference type="GO" id="GO:0016020">
    <property type="term" value="C:membrane"/>
    <property type="evidence" value="ECO:0007669"/>
    <property type="project" value="UniProtKB-SubCell"/>
</dbReference>
<proteinExistence type="predicted"/>
<accession>A0A835D569</accession>
<keyword evidence="2" id="KW-0732">Signal</keyword>
<dbReference type="PANTHER" id="PTHR45974:SF216">
    <property type="entry name" value="PROTEIN KINASE DOMAIN-CONTAINING PROTEIN"/>
    <property type="match status" value="1"/>
</dbReference>
<feature type="domain" description="Protein kinase" evidence="6">
    <location>
        <begin position="1"/>
        <end position="172"/>
    </location>
</feature>
<dbReference type="Proteomes" id="UP000655225">
    <property type="component" value="Unassembled WGS sequence"/>
</dbReference>
<keyword evidence="8" id="KW-1185">Reference proteome</keyword>
<gene>
    <name evidence="7" type="ORF">HHK36_023197</name>
</gene>
<evidence type="ECO:0000259" key="6">
    <source>
        <dbReference type="PROSITE" id="PS50011"/>
    </source>
</evidence>
<keyword evidence="4" id="KW-0472">Membrane</keyword>
<sequence length="172" mass="18332">MRLRIALDSAKGVLYLHTEADPPIFHRDIKASNILLDSKLTAKVADLGLSRLAPVGDDEGVVPGHVSTIVKGTPRSSPHHSLASTFLQQGIKQPAVAQRGGNLVLEVGSRELENILHMMPESDTMFSESTASCTRNSSSPSSSAYVSRDQYMSSHVSGSDLVSGAVPTIIPR</sequence>
<dbReference type="EMBL" id="JABCRI010000017">
    <property type="protein sequence ID" value="KAF8390898.1"/>
    <property type="molecule type" value="Genomic_DNA"/>
</dbReference>
<dbReference type="InterPro" id="IPR000719">
    <property type="entry name" value="Prot_kinase_dom"/>
</dbReference>
<dbReference type="Pfam" id="PF00069">
    <property type="entry name" value="Pkinase"/>
    <property type="match status" value="1"/>
</dbReference>
<dbReference type="PANTHER" id="PTHR45974">
    <property type="entry name" value="RECEPTOR-LIKE PROTEIN 55"/>
    <property type="match status" value="1"/>
</dbReference>
<comment type="subcellular location">
    <subcellularLocation>
        <location evidence="1">Membrane</location>
    </subcellularLocation>
</comment>
<organism evidence="7 8">
    <name type="scientific">Tetracentron sinense</name>
    <name type="common">Spur-leaf</name>
    <dbReference type="NCBI Taxonomy" id="13715"/>
    <lineage>
        <taxon>Eukaryota</taxon>
        <taxon>Viridiplantae</taxon>
        <taxon>Streptophyta</taxon>
        <taxon>Embryophyta</taxon>
        <taxon>Tracheophyta</taxon>
        <taxon>Spermatophyta</taxon>
        <taxon>Magnoliopsida</taxon>
        <taxon>Trochodendrales</taxon>
        <taxon>Trochodendraceae</taxon>
        <taxon>Tetracentron</taxon>
    </lineage>
</organism>
<protein>
    <recommendedName>
        <fullName evidence="6">Protein kinase domain-containing protein</fullName>
    </recommendedName>
</protein>
<dbReference type="GO" id="GO:0004672">
    <property type="term" value="F:protein kinase activity"/>
    <property type="evidence" value="ECO:0007669"/>
    <property type="project" value="InterPro"/>
</dbReference>
<dbReference type="AlphaFoldDB" id="A0A835D569"/>
<reference evidence="7 8" key="1">
    <citation type="submission" date="2020-04" db="EMBL/GenBank/DDBJ databases">
        <title>Plant Genome Project.</title>
        <authorList>
            <person name="Zhang R.-G."/>
        </authorList>
    </citation>
    <scope>NUCLEOTIDE SEQUENCE [LARGE SCALE GENOMIC DNA]</scope>
    <source>
        <strain evidence="7">YNK0</strain>
        <tissue evidence="7">Leaf</tissue>
    </source>
</reference>
<evidence type="ECO:0000313" key="7">
    <source>
        <dbReference type="EMBL" id="KAF8390898.1"/>
    </source>
</evidence>